<dbReference type="PROSITE" id="PS50850">
    <property type="entry name" value="MFS"/>
    <property type="match status" value="1"/>
</dbReference>
<feature type="transmembrane region" description="Helical" evidence="7">
    <location>
        <begin position="344"/>
        <end position="361"/>
    </location>
</feature>
<evidence type="ECO:0000256" key="6">
    <source>
        <dbReference type="ARBA" id="ARBA00023136"/>
    </source>
</evidence>
<evidence type="ECO:0000256" key="7">
    <source>
        <dbReference type="SAM" id="Phobius"/>
    </source>
</evidence>
<evidence type="ECO:0000256" key="5">
    <source>
        <dbReference type="ARBA" id="ARBA00022989"/>
    </source>
</evidence>
<dbReference type="GO" id="GO:0005886">
    <property type="term" value="C:plasma membrane"/>
    <property type="evidence" value="ECO:0007669"/>
    <property type="project" value="UniProtKB-SubCell"/>
</dbReference>
<proteinExistence type="predicted"/>
<feature type="transmembrane region" description="Helical" evidence="7">
    <location>
        <begin position="182"/>
        <end position="204"/>
    </location>
</feature>
<feature type="transmembrane region" description="Helical" evidence="7">
    <location>
        <begin position="73"/>
        <end position="92"/>
    </location>
</feature>
<feature type="transmembrane region" description="Helical" evidence="7">
    <location>
        <begin position="140"/>
        <end position="161"/>
    </location>
</feature>
<dbReference type="Gene3D" id="1.20.1250.20">
    <property type="entry name" value="MFS general substrate transporter like domains"/>
    <property type="match status" value="1"/>
</dbReference>
<feature type="domain" description="Major facilitator superfamily (MFS) profile" evidence="8">
    <location>
        <begin position="1"/>
        <end position="369"/>
    </location>
</feature>
<feature type="transmembrane region" description="Helical" evidence="7">
    <location>
        <begin position="282"/>
        <end position="302"/>
    </location>
</feature>
<keyword evidence="10" id="KW-1185">Reference proteome</keyword>
<evidence type="ECO:0000256" key="1">
    <source>
        <dbReference type="ARBA" id="ARBA00004651"/>
    </source>
</evidence>
<name>A0A0U5L1U7_9GAMM</name>
<comment type="subcellular location">
    <subcellularLocation>
        <location evidence="1">Cell membrane</location>
        <topology evidence="1">Multi-pass membrane protein</topology>
    </subcellularLocation>
</comment>
<evidence type="ECO:0000256" key="2">
    <source>
        <dbReference type="ARBA" id="ARBA00022448"/>
    </source>
</evidence>
<dbReference type="InterPro" id="IPR050171">
    <property type="entry name" value="MFS_Transporters"/>
</dbReference>
<dbReference type="InterPro" id="IPR020846">
    <property type="entry name" value="MFS_dom"/>
</dbReference>
<accession>A0A0U5L1U7</accession>
<keyword evidence="4 7" id="KW-0812">Transmembrane</keyword>
<dbReference type="InterPro" id="IPR011701">
    <property type="entry name" value="MFS"/>
</dbReference>
<dbReference type="PANTHER" id="PTHR23517:SF2">
    <property type="entry name" value="MULTIDRUG RESISTANCE PROTEIN MDTH"/>
    <property type="match status" value="1"/>
</dbReference>
<keyword evidence="5 7" id="KW-1133">Transmembrane helix</keyword>
<keyword evidence="6 7" id="KW-0472">Membrane</keyword>
<dbReference type="AlphaFoldDB" id="A0A0U5L1U7"/>
<evidence type="ECO:0000259" key="8">
    <source>
        <dbReference type="PROSITE" id="PS50850"/>
    </source>
</evidence>
<dbReference type="GO" id="GO:0022857">
    <property type="term" value="F:transmembrane transporter activity"/>
    <property type="evidence" value="ECO:0007669"/>
    <property type="project" value="InterPro"/>
</dbReference>
<evidence type="ECO:0000256" key="4">
    <source>
        <dbReference type="ARBA" id="ARBA00022692"/>
    </source>
</evidence>
<dbReference type="Proteomes" id="UP000059419">
    <property type="component" value="Chromosome 1"/>
</dbReference>
<protein>
    <submittedName>
        <fullName evidence="9">MFS transporter</fullName>
    </submittedName>
</protein>
<evidence type="ECO:0000256" key="3">
    <source>
        <dbReference type="ARBA" id="ARBA00022475"/>
    </source>
</evidence>
<keyword evidence="3" id="KW-1003">Cell membrane</keyword>
<feature type="transmembrane region" description="Helical" evidence="7">
    <location>
        <begin position="51"/>
        <end position="67"/>
    </location>
</feature>
<reference evidence="10" key="1">
    <citation type="submission" date="2015-11" db="EMBL/GenBank/DDBJ databases">
        <authorList>
            <person name="Blom J."/>
        </authorList>
    </citation>
    <scope>NUCLEOTIDE SEQUENCE [LARGE SCALE GENOMIC DNA]</scope>
</reference>
<evidence type="ECO:0000313" key="9">
    <source>
        <dbReference type="EMBL" id="CUU23791.1"/>
    </source>
</evidence>
<feature type="transmembrane region" description="Helical" evidence="7">
    <location>
        <begin position="257"/>
        <end position="276"/>
    </location>
</feature>
<dbReference type="EMBL" id="LN907827">
    <property type="protein sequence ID" value="CUU23791.1"/>
    <property type="molecule type" value="Genomic_DNA"/>
</dbReference>
<dbReference type="PANTHER" id="PTHR23517">
    <property type="entry name" value="RESISTANCE PROTEIN MDTM, PUTATIVE-RELATED-RELATED"/>
    <property type="match status" value="1"/>
</dbReference>
<dbReference type="Pfam" id="PF07690">
    <property type="entry name" value="MFS_1"/>
    <property type="match status" value="1"/>
</dbReference>
<dbReference type="SUPFAM" id="SSF103473">
    <property type="entry name" value="MFS general substrate transporter"/>
    <property type="match status" value="1"/>
</dbReference>
<feature type="transmembrane region" description="Helical" evidence="7">
    <location>
        <begin position="113"/>
        <end position="134"/>
    </location>
</feature>
<feature type="transmembrane region" description="Helical" evidence="7">
    <location>
        <begin position="314"/>
        <end position="338"/>
    </location>
</feature>
<dbReference type="InterPro" id="IPR036259">
    <property type="entry name" value="MFS_trans_sf"/>
</dbReference>
<sequence>MTWPYLSLVLYRDFGLSASLIGAIFFMTSASGILFGMLGSYYSDIIGRERALIISLVLSVAGFSVMAGTTEVIGFVIAMALISLGRACTESFSKAMIGDYVNDVRQREKFQYIRYYIVNIGTAFGPVAGTYALTSPSLNIFIISAIIYIIYTILMITIVAISSKSRREKASPSAGILHAFSIILSQPSFVRLLISYSLLMFVYISFDSPLIQFLTRISFPDLTFIISAIFFTNAITVIACQYPVLYLLRRSTVNTKIILGIILISLAQLFFMLAYFKLIAFIIFATFLLSLGELIAMPAFSIEVDRLAPANLRGTSFGIINLTSLGASLCPLICGLLIDAGYGYAMFFLLFITGLLSILIYKKVGLSRKVAQA</sequence>
<dbReference type="KEGG" id="ege:EM595_1557"/>
<organism evidence="9 10">
    <name type="scientific">Duffyella gerundensis</name>
    <dbReference type="NCBI Taxonomy" id="1619313"/>
    <lineage>
        <taxon>Bacteria</taxon>
        <taxon>Pseudomonadati</taxon>
        <taxon>Pseudomonadota</taxon>
        <taxon>Gammaproteobacteria</taxon>
        <taxon>Enterobacterales</taxon>
        <taxon>Erwiniaceae</taxon>
        <taxon>Duffyella</taxon>
    </lineage>
</organism>
<feature type="transmembrane region" description="Helical" evidence="7">
    <location>
        <begin position="224"/>
        <end position="245"/>
    </location>
</feature>
<dbReference type="PATRIC" id="fig|1619313.3.peg.1612"/>
<keyword evidence="2" id="KW-0813">Transport</keyword>
<feature type="transmembrane region" description="Helical" evidence="7">
    <location>
        <begin position="20"/>
        <end position="39"/>
    </location>
</feature>
<evidence type="ECO:0000313" key="10">
    <source>
        <dbReference type="Proteomes" id="UP000059419"/>
    </source>
</evidence>
<gene>
    <name evidence="9" type="ORF">EM595_1557</name>
</gene>